<dbReference type="GO" id="GO:0005524">
    <property type="term" value="F:ATP binding"/>
    <property type="evidence" value="ECO:0007669"/>
    <property type="project" value="UniProtKB-KW"/>
</dbReference>
<evidence type="ECO:0000256" key="5">
    <source>
        <dbReference type="ARBA" id="ARBA00022777"/>
    </source>
</evidence>
<dbReference type="RefSeq" id="WP_107000285.1">
    <property type="nucleotide sequence ID" value="NZ_PYLO01000001.1"/>
</dbReference>
<dbReference type="GO" id="GO:0004715">
    <property type="term" value="F:non-membrane spanning protein tyrosine kinase activity"/>
    <property type="evidence" value="ECO:0007669"/>
    <property type="project" value="UniProtKB-EC"/>
</dbReference>
<protein>
    <recommendedName>
        <fullName evidence="2">non-specific protein-tyrosine kinase</fullName>
        <ecNumber evidence="2">2.7.10.2</ecNumber>
    </recommendedName>
</protein>
<dbReference type="GO" id="GO:0005886">
    <property type="term" value="C:plasma membrane"/>
    <property type="evidence" value="ECO:0007669"/>
    <property type="project" value="TreeGrafter"/>
</dbReference>
<comment type="caution">
    <text evidence="10">The sequence shown here is derived from an EMBL/GenBank/DDBJ whole genome shotgun (WGS) entry which is preliminary data.</text>
</comment>
<evidence type="ECO:0000256" key="3">
    <source>
        <dbReference type="ARBA" id="ARBA00022679"/>
    </source>
</evidence>
<evidence type="ECO:0000256" key="4">
    <source>
        <dbReference type="ARBA" id="ARBA00022741"/>
    </source>
</evidence>
<keyword evidence="5 10" id="KW-0418">Kinase</keyword>
<comment type="similarity">
    <text evidence="1">Belongs to the CpsD/CapB family.</text>
</comment>
<sequence>MAIQNGFIQIIQDEKRDYQYEEAMKTLRTNIQFSGNGLKVIMLTSAMPDEGKSETSSQLAISMAQTEGRVLFIDADIRKSVLVSRFGGGQQIYGLTQYLTGQRLLGEVLYHTNLPNLDIIFSGPMAPNPAELLSEDAFSKLIAWARNEYDTIIIDTPPLGSVIDGAIIAQRCDGAILVVESGALSYRLVQKAKSQLERTGCRILGAVLNRVDMAGSGYYHRYYGKYSKYTKYYENEPVK</sequence>
<evidence type="ECO:0000256" key="1">
    <source>
        <dbReference type="ARBA" id="ARBA00007316"/>
    </source>
</evidence>
<evidence type="ECO:0000256" key="8">
    <source>
        <dbReference type="ARBA" id="ARBA00051245"/>
    </source>
</evidence>
<dbReference type="EMBL" id="PYLO01000001">
    <property type="protein sequence ID" value="PST39138.1"/>
    <property type="molecule type" value="Genomic_DNA"/>
</dbReference>
<dbReference type="PANTHER" id="PTHR32309">
    <property type="entry name" value="TYROSINE-PROTEIN KINASE"/>
    <property type="match status" value="1"/>
</dbReference>
<dbReference type="CDD" id="cd05387">
    <property type="entry name" value="BY-kinase"/>
    <property type="match status" value="1"/>
</dbReference>
<dbReference type="SUPFAM" id="SSF52540">
    <property type="entry name" value="P-loop containing nucleoside triphosphate hydrolases"/>
    <property type="match status" value="1"/>
</dbReference>
<dbReference type="InterPro" id="IPR005702">
    <property type="entry name" value="Wzc-like_C"/>
</dbReference>
<name>A0A2T3FV31_9CLOT</name>
<evidence type="ECO:0000256" key="2">
    <source>
        <dbReference type="ARBA" id="ARBA00011903"/>
    </source>
</evidence>
<dbReference type="Proteomes" id="UP000241048">
    <property type="component" value="Unassembled WGS sequence"/>
</dbReference>
<dbReference type="Pfam" id="PF13614">
    <property type="entry name" value="AAA_31"/>
    <property type="match status" value="1"/>
</dbReference>
<evidence type="ECO:0000259" key="9">
    <source>
        <dbReference type="Pfam" id="PF13614"/>
    </source>
</evidence>
<evidence type="ECO:0000313" key="10">
    <source>
        <dbReference type="EMBL" id="PST39138.1"/>
    </source>
</evidence>
<gene>
    <name evidence="10" type="ORF">C7U56_04305</name>
</gene>
<dbReference type="InterPro" id="IPR025669">
    <property type="entry name" value="AAA_dom"/>
</dbReference>
<dbReference type="Gene3D" id="3.40.50.300">
    <property type="entry name" value="P-loop containing nucleotide triphosphate hydrolases"/>
    <property type="match status" value="1"/>
</dbReference>
<dbReference type="EC" id="2.7.10.2" evidence="2"/>
<evidence type="ECO:0000256" key="7">
    <source>
        <dbReference type="ARBA" id="ARBA00023137"/>
    </source>
</evidence>
<keyword evidence="4" id="KW-0547">Nucleotide-binding</keyword>
<evidence type="ECO:0000313" key="11">
    <source>
        <dbReference type="Proteomes" id="UP000241048"/>
    </source>
</evidence>
<organism evidence="10 11">
    <name type="scientific">Clostridium fessum</name>
    <dbReference type="NCBI Taxonomy" id="2126740"/>
    <lineage>
        <taxon>Bacteria</taxon>
        <taxon>Bacillati</taxon>
        <taxon>Bacillota</taxon>
        <taxon>Clostridia</taxon>
        <taxon>Eubacteriales</taxon>
        <taxon>Clostridiaceae</taxon>
        <taxon>Clostridium</taxon>
    </lineage>
</organism>
<reference evidence="10 11" key="1">
    <citation type="submission" date="2018-03" db="EMBL/GenBank/DDBJ databases">
        <title>Lachnoclostridium SNUG30386 gen.nov., sp.nov., isolated from human faeces.</title>
        <authorList>
            <person name="Seo B."/>
            <person name="Jeon K."/>
            <person name="Ko G."/>
        </authorList>
    </citation>
    <scope>NUCLEOTIDE SEQUENCE [LARGE SCALE GENOMIC DNA]</scope>
    <source>
        <strain evidence="10 11">SNUG30386</strain>
    </source>
</reference>
<dbReference type="InterPro" id="IPR050445">
    <property type="entry name" value="Bact_polysacc_biosynth/exp"/>
</dbReference>
<proteinExistence type="inferred from homology"/>
<evidence type="ECO:0000256" key="6">
    <source>
        <dbReference type="ARBA" id="ARBA00022840"/>
    </source>
</evidence>
<accession>A0A2T3FV31</accession>
<feature type="domain" description="AAA" evidence="9">
    <location>
        <begin position="50"/>
        <end position="184"/>
    </location>
</feature>
<keyword evidence="11" id="KW-1185">Reference proteome</keyword>
<keyword evidence="6" id="KW-0067">ATP-binding</keyword>
<keyword evidence="3" id="KW-0808">Transferase</keyword>
<dbReference type="AlphaFoldDB" id="A0A2T3FV31"/>
<dbReference type="PANTHER" id="PTHR32309:SF13">
    <property type="entry name" value="FERRIC ENTEROBACTIN TRANSPORT PROTEIN FEPE"/>
    <property type="match status" value="1"/>
</dbReference>
<comment type="catalytic activity">
    <reaction evidence="8">
        <text>L-tyrosyl-[protein] + ATP = O-phospho-L-tyrosyl-[protein] + ADP + H(+)</text>
        <dbReference type="Rhea" id="RHEA:10596"/>
        <dbReference type="Rhea" id="RHEA-COMP:10136"/>
        <dbReference type="Rhea" id="RHEA-COMP:20101"/>
        <dbReference type="ChEBI" id="CHEBI:15378"/>
        <dbReference type="ChEBI" id="CHEBI:30616"/>
        <dbReference type="ChEBI" id="CHEBI:46858"/>
        <dbReference type="ChEBI" id="CHEBI:61978"/>
        <dbReference type="ChEBI" id="CHEBI:456216"/>
        <dbReference type="EC" id="2.7.10.2"/>
    </reaction>
</comment>
<keyword evidence="7" id="KW-0829">Tyrosine-protein kinase</keyword>
<dbReference type="InterPro" id="IPR027417">
    <property type="entry name" value="P-loop_NTPase"/>
</dbReference>
<dbReference type="NCBIfam" id="TIGR01007">
    <property type="entry name" value="eps_fam"/>
    <property type="match status" value="1"/>
</dbReference>